<protein>
    <submittedName>
        <fullName evidence="1">Uncharacterized protein</fullName>
    </submittedName>
</protein>
<comment type="caution">
    <text evidence="1">The sequence shown here is derived from an EMBL/GenBank/DDBJ whole genome shotgun (WGS) entry which is preliminary data.</text>
</comment>
<dbReference type="EMBL" id="LTAN01000008">
    <property type="protein sequence ID" value="OBR04373.1"/>
    <property type="molecule type" value="Genomic_DNA"/>
</dbReference>
<dbReference type="Proteomes" id="UP000092177">
    <property type="component" value="Chromosome 8"/>
</dbReference>
<keyword evidence="2" id="KW-1185">Reference proteome</keyword>
<sequence>MYECMLTLQYLKPSTATTSSLGLVRTPEQAALCTRKKEGEKKKRPAHLAGSLLPAPACARRGSGGGGGGGGGGAAAAAAAAGLPVFLP</sequence>
<dbReference type="AlphaFoldDB" id="A0A1B7XX73"/>
<dbReference type="VEuPathDB" id="FungiDB:CH63R_11076"/>
<evidence type="ECO:0000313" key="2">
    <source>
        <dbReference type="Proteomes" id="UP000092177"/>
    </source>
</evidence>
<gene>
    <name evidence="1" type="ORF">CH63R_11076</name>
</gene>
<accession>A0A1B7XX73</accession>
<name>A0A1B7XX73_COLHI</name>
<dbReference type="RefSeq" id="XP_018152891.1">
    <property type="nucleotide sequence ID" value="XM_018306050.1"/>
</dbReference>
<dbReference type="KEGG" id="chig:CH63R_11076"/>
<organism evidence="1 2">
    <name type="scientific">Colletotrichum higginsianum (strain IMI 349063)</name>
    <name type="common">Crucifer anthracnose fungus</name>
    <dbReference type="NCBI Taxonomy" id="759273"/>
    <lineage>
        <taxon>Eukaryota</taxon>
        <taxon>Fungi</taxon>
        <taxon>Dikarya</taxon>
        <taxon>Ascomycota</taxon>
        <taxon>Pezizomycotina</taxon>
        <taxon>Sordariomycetes</taxon>
        <taxon>Hypocreomycetidae</taxon>
        <taxon>Glomerellales</taxon>
        <taxon>Glomerellaceae</taxon>
        <taxon>Colletotrichum</taxon>
        <taxon>Colletotrichum destructivum species complex</taxon>
    </lineage>
</organism>
<reference evidence="2" key="1">
    <citation type="journal article" date="2017" name="BMC Genomics">
        <title>Gapless genome assembly of Colletotrichum higginsianum reveals chromosome structure and association of transposable elements with secondary metabolite gene clusters.</title>
        <authorList>
            <person name="Dallery J.-F."/>
            <person name="Lapalu N."/>
            <person name="Zampounis A."/>
            <person name="Pigne S."/>
            <person name="Luyten I."/>
            <person name="Amselem J."/>
            <person name="Wittenberg A.H.J."/>
            <person name="Zhou S."/>
            <person name="de Queiroz M.V."/>
            <person name="Robin G.P."/>
            <person name="Auger A."/>
            <person name="Hainaut M."/>
            <person name="Henrissat B."/>
            <person name="Kim K.-T."/>
            <person name="Lee Y.-H."/>
            <person name="Lespinet O."/>
            <person name="Schwartz D.C."/>
            <person name="Thon M.R."/>
            <person name="O'Connell R.J."/>
        </authorList>
    </citation>
    <scope>NUCLEOTIDE SEQUENCE [LARGE SCALE GENOMIC DNA]</scope>
    <source>
        <strain evidence="2">IMI 349063</strain>
    </source>
</reference>
<evidence type="ECO:0000313" key="1">
    <source>
        <dbReference type="EMBL" id="OBR04373.1"/>
    </source>
</evidence>
<dbReference type="GeneID" id="28870157"/>
<proteinExistence type="predicted"/>